<evidence type="ECO:0000256" key="2">
    <source>
        <dbReference type="SAM" id="Phobius"/>
    </source>
</evidence>
<keyword evidence="2" id="KW-0812">Transmembrane</keyword>
<protein>
    <recommendedName>
        <fullName evidence="5">Cell division protein FtsL</fullName>
    </recommendedName>
</protein>
<reference evidence="3 4" key="1">
    <citation type="journal article" date="2019" name="Int. J. Syst. Evol. Microbiol.">
        <title>The Global Catalogue of Microorganisms (GCM) 10K type strain sequencing project: providing services to taxonomists for standard genome sequencing and annotation.</title>
        <authorList>
            <consortium name="The Broad Institute Genomics Platform"/>
            <consortium name="The Broad Institute Genome Sequencing Center for Infectious Disease"/>
            <person name="Wu L."/>
            <person name="Ma J."/>
        </authorList>
    </citation>
    <scope>NUCLEOTIDE SEQUENCE [LARGE SCALE GENOMIC DNA]</scope>
    <source>
        <strain evidence="3 4">JCM 14588</strain>
    </source>
</reference>
<dbReference type="EMBL" id="BAAANV010000052">
    <property type="protein sequence ID" value="GAA1550043.1"/>
    <property type="molecule type" value="Genomic_DNA"/>
</dbReference>
<feature type="compositionally biased region" description="Basic and acidic residues" evidence="1">
    <location>
        <begin position="191"/>
        <end position="226"/>
    </location>
</feature>
<proteinExistence type="predicted"/>
<evidence type="ECO:0000313" key="4">
    <source>
        <dbReference type="Proteomes" id="UP001501288"/>
    </source>
</evidence>
<sequence length="234" mass="24347">MSQLAAPSRAPRSTRASSRPARTTRRPAPASRAAAVRPVRARTETVAGKRPVSGFMALVFVFAFVSALSLLLLNTMRAEQSFTLNKLRSDVATLDDRQQGLDSEISAVSAPEHLAVKAEEYGMVRAEQVRYVNRTTGKQVGVATSGQAGQRLSVNTLSTTPASKAAADVLDSGTIGLHITDPVAKAKAAADAKAKADAAKAKAEADAKAKQAKSKDAKAKGSDAKSDATSTTGK</sequence>
<keyword evidence="2" id="KW-0472">Membrane</keyword>
<feature type="region of interest" description="Disordered" evidence="1">
    <location>
        <begin position="1"/>
        <end position="34"/>
    </location>
</feature>
<feature type="transmembrane region" description="Helical" evidence="2">
    <location>
        <begin position="52"/>
        <end position="73"/>
    </location>
</feature>
<accession>A0ABN2C2B7</accession>
<gene>
    <name evidence="3" type="ORF">GCM10009762_23830</name>
</gene>
<evidence type="ECO:0000313" key="3">
    <source>
        <dbReference type="EMBL" id="GAA1550043.1"/>
    </source>
</evidence>
<comment type="caution">
    <text evidence="3">The sequence shown here is derived from an EMBL/GenBank/DDBJ whole genome shotgun (WGS) entry which is preliminary data.</text>
</comment>
<evidence type="ECO:0000256" key="1">
    <source>
        <dbReference type="SAM" id="MobiDB-lite"/>
    </source>
</evidence>
<feature type="region of interest" description="Disordered" evidence="1">
    <location>
        <begin position="191"/>
        <end position="234"/>
    </location>
</feature>
<keyword evidence="2" id="KW-1133">Transmembrane helix</keyword>
<name>A0ABN2C2B7_9MICO</name>
<organism evidence="3 4">
    <name type="scientific">Dermacoccus barathri</name>
    <dbReference type="NCBI Taxonomy" id="322601"/>
    <lineage>
        <taxon>Bacteria</taxon>
        <taxon>Bacillati</taxon>
        <taxon>Actinomycetota</taxon>
        <taxon>Actinomycetes</taxon>
        <taxon>Micrococcales</taxon>
        <taxon>Dermacoccaceae</taxon>
        <taxon>Dermacoccus</taxon>
    </lineage>
</organism>
<keyword evidence="4" id="KW-1185">Reference proteome</keyword>
<dbReference type="Proteomes" id="UP001501288">
    <property type="component" value="Unassembled WGS sequence"/>
</dbReference>
<evidence type="ECO:0008006" key="5">
    <source>
        <dbReference type="Google" id="ProtNLM"/>
    </source>
</evidence>